<dbReference type="RefSeq" id="WP_171244489.1">
    <property type="nucleotide sequence ID" value="NZ_JABEPQ010000003.1"/>
</dbReference>
<feature type="domain" description="Pyridoxamine 5'-phosphate oxidase N-terminal" evidence="2">
    <location>
        <begin position="24"/>
        <end position="152"/>
    </location>
</feature>
<protein>
    <submittedName>
        <fullName evidence="3">Pyridoxamine 5'-phosphate oxidase family protein</fullName>
    </submittedName>
</protein>
<dbReference type="Gene3D" id="2.30.110.10">
    <property type="entry name" value="Electron Transport, Fmn-binding Protein, Chain A"/>
    <property type="match status" value="1"/>
</dbReference>
<sequence length="167" mass="18785">MTGEPTTEFDTRYSEAQAEAPQWPAVRQLLADAELYWLTTIRDGSSPHVTPLVGIWHEDGFAFCTGPREQKARNLADNPDVAVTTGSNTWADGHDVVVEGTVTRIQGGDNLRAVAEAYRVKYGSDWDFEVDEEHFNPDNPALVFWVRPRTVRSFTKSPHGQTAYRFE</sequence>
<evidence type="ECO:0000313" key="3">
    <source>
        <dbReference type="EMBL" id="NNM47390.1"/>
    </source>
</evidence>
<organism evidence="3 4">
    <name type="scientific">Knoellia koreensis</name>
    <dbReference type="NCBI Taxonomy" id="2730921"/>
    <lineage>
        <taxon>Bacteria</taxon>
        <taxon>Bacillati</taxon>
        <taxon>Actinomycetota</taxon>
        <taxon>Actinomycetes</taxon>
        <taxon>Micrococcales</taxon>
        <taxon>Intrasporangiaceae</taxon>
        <taxon>Knoellia</taxon>
    </lineage>
</organism>
<dbReference type="Pfam" id="PF01243">
    <property type="entry name" value="PNPOx_N"/>
    <property type="match status" value="1"/>
</dbReference>
<comment type="caution">
    <text evidence="3">The sequence shown here is derived from an EMBL/GenBank/DDBJ whole genome shotgun (WGS) entry which is preliminary data.</text>
</comment>
<dbReference type="GO" id="GO:0016627">
    <property type="term" value="F:oxidoreductase activity, acting on the CH-CH group of donors"/>
    <property type="evidence" value="ECO:0007669"/>
    <property type="project" value="TreeGrafter"/>
</dbReference>
<dbReference type="InterPro" id="IPR052019">
    <property type="entry name" value="F420H2_bilvrd_red/Heme_oxyg"/>
</dbReference>
<dbReference type="GO" id="GO:0005829">
    <property type="term" value="C:cytosol"/>
    <property type="evidence" value="ECO:0007669"/>
    <property type="project" value="TreeGrafter"/>
</dbReference>
<keyword evidence="4" id="KW-1185">Reference proteome</keyword>
<dbReference type="InterPro" id="IPR011576">
    <property type="entry name" value="Pyridox_Oxase_N"/>
</dbReference>
<dbReference type="AlphaFoldDB" id="A0A849HBY9"/>
<gene>
    <name evidence="3" type="ORF">HJG52_15440</name>
</gene>
<dbReference type="InterPro" id="IPR012349">
    <property type="entry name" value="Split_barrel_FMN-bd"/>
</dbReference>
<evidence type="ECO:0000259" key="2">
    <source>
        <dbReference type="Pfam" id="PF01243"/>
    </source>
</evidence>
<dbReference type="PANTHER" id="PTHR35176:SF4">
    <property type="entry name" value="PYRIDOXAMINE 5'-PHOSPHATE OXIDASE-RELATED FMN-BINDING"/>
    <property type="match status" value="1"/>
</dbReference>
<reference evidence="3 4" key="1">
    <citation type="submission" date="2020-04" db="EMBL/GenBank/DDBJ databases">
        <title>Knoellia sp. isolate from air conditioner.</title>
        <authorList>
            <person name="Chea S."/>
            <person name="Kim D.-U."/>
        </authorList>
    </citation>
    <scope>NUCLEOTIDE SEQUENCE [LARGE SCALE GENOMIC DNA]</scope>
    <source>
        <strain evidence="3 4">DB2414S</strain>
    </source>
</reference>
<name>A0A849HBY9_9MICO</name>
<evidence type="ECO:0000256" key="1">
    <source>
        <dbReference type="ARBA" id="ARBA00023002"/>
    </source>
</evidence>
<dbReference type="Proteomes" id="UP000588586">
    <property type="component" value="Unassembled WGS sequence"/>
</dbReference>
<dbReference type="GO" id="GO:0070967">
    <property type="term" value="F:coenzyme F420 binding"/>
    <property type="evidence" value="ECO:0007669"/>
    <property type="project" value="TreeGrafter"/>
</dbReference>
<proteinExistence type="predicted"/>
<dbReference type="PANTHER" id="PTHR35176">
    <property type="entry name" value="HEME OXYGENASE HI_0854-RELATED"/>
    <property type="match status" value="1"/>
</dbReference>
<keyword evidence="1" id="KW-0560">Oxidoreductase</keyword>
<dbReference type="SUPFAM" id="SSF50475">
    <property type="entry name" value="FMN-binding split barrel"/>
    <property type="match status" value="1"/>
</dbReference>
<evidence type="ECO:0000313" key="4">
    <source>
        <dbReference type="Proteomes" id="UP000588586"/>
    </source>
</evidence>
<dbReference type="EMBL" id="JABEPQ010000003">
    <property type="protein sequence ID" value="NNM47390.1"/>
    <property type="molecule type" value="Genomic_DNA"/>
</dbReference>
<accession>A0A849HBY9</accession>